<protein>
    <submittedName>
        <fullName evidence="2">Exopolysaccharide biosynthesis protein</fullName>
    </submittedName>
</protein>
<dbReference type="InterPro" id="IPR010331">
    <property type="entry name" value="ExoD"/>
</dbReference>
<dbReference type="Pfam" id="PF06055">
    <property type="entry name" value="ExoD"/>
    <property type="match status" value="1"/>
</dbReference>
<feature type="transmembrane region" description="Helical" evidence="1">
    <location>
        <begin position="176"/>
        <end position="205"/>
    </location>
</feature>
<sequence length="216" mass="22863">MSEPTPSPDPGESATGLIARLEEIARDAPDDGITLDDFIEALSERAFGVVLFALALPVCIPFLYVVPQIVALPMIVLAGQMVAGLGEPWLPEKFAARRIGKSGLERMAKSGRRWFGWLEALARPRLLVLSGPVGERITGGFFCLFCASILVPLPLTNSTPGVAIVVASLGLITRDGILILLGLVLGTAWISMLVIGGPALIYTIIEWARAFVSGGG</sequence>
<dbReference type="EMBL" id="JBHRSV010000010">
    <property type="protein sequence ID" value="MFC2925837.1"/>
    <property type="molecule type" value="Genomic_DNA"/>
</dbReference>
<evidence type="ECO:0000313" key="3">
    <source>
        <dbReference type="Proteomes" id="UP001595379"/>
    </source>
</evidence>
<proteinExistence type="predicted"/>
<comment type="caution">
    <text evidence="2">The sequence shown here is derived from an EMBL/GenBank/DDBJ whole genome shotgun (WGS) entry which is preliminary data.</text>
</comment>
<keyword evidence="1" id="KW-1133">Transmembrane helix</keyword>
<dbReference type="PIRSF" id="PIRSF033239">
    <property type="entry name" value="ExoD"/>
    <property type="match status" value="1"/>
</dbReference>
<dbReference type="RefSeq" id="WP_343165770.1">
    <property type="nucleotide sequence ID" value="NZ_JBHRSV010000010.1"/>
</dbReference>
<keyword evidence="3" id="KW-1185">Reference proteome</keyword>
<dbReference type="PANTHER" id="PTHR41795:SF1">
    <property type="entry name" value="EXOPOLYSACCHARIDE SYNTHESIS PROTEIN"/>
    <property type="match status" value="1"/>
</dbReference>
<keyword evidence="1" id="KW-0472">Membrane</keyword>
<reference evidence="3" key="1">
    <citation type="journal article" date="2019" name="Int. J. Syst. Evol. Microbiol.">
        <title>The Global Catalogue of Microorganisms (GCM) 10K type strain sequencing project: providing services to taxonomists for standard genome sequencing and annotation.</title>
        <authorList>
            <consortium name="The Broad Institute Genomics Platform"/>
            <consortium name="The Broad Institute Genome Sequencing Center for Infectious Disease"/>
            <person name="Wu L."/>
            <person name="Ma J."/>
        </authorList>
    </citation>
    <scope>NUCLEOTIDE SEQUENCE [LARGE SCALE GENOMIC DNA]</scope>
    <source>
        <strain evidence="3">KCTC 52487</strain>
    </source>
</reference>
<feature type="transmembrane region" description="Helical" evidence="1">
    <location>
        <begin position="46"/>
        <end position="64"/>
    </location>
</feature>
<dbReference type="PANTHER" id="PTHR41795">
    <property type="entry name" value="EXOPOLYSACCHARIDE SYNTHESIS PROTEIN"/>
    <property type="match status" value="1"/>
</dbReference>
<evidence type="ECO:0000313" key="2">
    <source>
        <dbReference type="EMBL" id="MFC2925837.1"/>
    </source>
</evidence>
<dbReference type="Proteomes" id="UP001595379">
    <property type="component" value="Unassembled WGS sequence"/>
</dbReference>
<organism evidence="2 3">
    <name type="scientific">Hyphobacterium vulgare</name>
    <dbReference type="NCBI Taxonomy" id="1736751"/>
    <lineage>
        <taxon>Bacteria</taxon>
        <taxon>Pseudomonadati</taxon>
        <taxon>Pseudomonadota</taxon>
        <taxon>Alphaproteobacteria</taxon>
        <taxon>Maricaulales</taxon>
        <taxon>Maricaulaceae</taxon>
        <taxon>Hyphobacterium</taxon>
    </lineage>
</organism>
<gene>
    <name evidence="2" type="ORF">ACFOOR_06935</name>
</gene>
<evidence type="ECO:0000256" key="1">
    <source>
        <dbReference type="SAM" id="Phobius"/>
    </source>
</evidence>
<accession>A0ABV6ZWS3</accession>
<keyword evidence="1" id="KW-0812">Transmembrane</keyword>
<name>A0ABV6ZWS3_9PROT</name>